<proteinExistence type="predicted"/>
<gene>
    <name evidence="2" type="ORF">CTM71_09070</name>
</gene>
<dbReference type="RefSeq" id="WP_099959111.1">
    <property type="nucleotide sequence ID" value="NZ_PEQY01000001.1"/>
</dbReference>
<accession>A0A2G9EHW2</accession>
<keyword evidence="1" id="KW-0175">Coiled coil</keyword>
<dbReference type="GeneID" id="93328582"/>
<evidence type="ECO:0000313" key="2">
    <source>
        <dbReference type="EMBL" id="PIM80502.1"/>
    </source>
</evidence>
<reference evidence="2 3" key="1">
    <citation type="submission" date="2017-11" db="EMBL/GenBank/DDBJ databases">
        <title>Genome sequencing of Fusobacterium periodonticum KCOM 1259.</title>
        <authorList>
            <person name="Kook J.-K."/>
            <person name="Park S.-N."/>
            <person name="Lim Y.K."/>
        </authorList>
    </citation>
    <scope>NUCLEOTIDE SEQUENCE [LARGE SCALE GENOMIC DNA]</scope>
    <source>
        <strain evidence="2 3">KCOM 1259</strain>
    </source>
</reference>
<evidence type="ECO:0000256" key="1">
    <source>
        <dbReference type="SAM" id="Coils"/>
    </source>
</evidence>
<dbReference type="AlphaFoldDB" id="A0A2G9EHW2"/>
<sequence length="105" mass="12558">MFWKLLGAVSLFNLLKSNENKNNNLEYEIEELTEKLGNIEKEQKKSNLKREIRSLKYRISEIDKEIYDGDLTVEDPYFHSLCEEVAPLELRLLDLEFELEKLEDY</sequence>
<dbReference type="Proteomes" id="UP000229011">
    <property type="component" value="Unassembled WGS sequence"/>
</dbReference>
<dbReference type="EMBL" id="PEQY01000001">
    <property type="protein sequence ID" value="PIM80502.1"/>
    <property type="molecule type" value="Genomic_DNA"/>
</dbReference>
<feature type="coiled-coil region" evidence="1">
    <location>
        <begin position="15"/>
        <end position="65"/>
    </location>
</feature>
<comment type="caution">
    <text evidence="2">The sequence shown here is derived from an EMBL/GenBank/DDBJ whole genome shotgun (WGS) entry which is preliminary data.</text>
</comment>
<protein>
    <submittedName>
        <fullName evidence="2">Cell surface protein</fullName>
    </submittedName>
</protein>
<evidence type="ECO:0000313" key="3">
    <source>
        <dbReference type="Proteomes" id="UP000229011"/>
    </source>
</evidence>
<name>A0A2G9EHW2_9FUSO</name>
<organism evidence="2 3">
    <name type="scientific">Fusobacterium pseudoperiodonticum</name>
    <dbReference type="NCBI Taxonomy" id="2663009"/>
    <lineage>
        <taxon>Bacteria</taxon>
        <taxon>Fusobacteriati</taxon>
        <taxon>Fusobacteriota</taxon>
        <taxon>Fusobacteriia</taxon>
        <taxon>Fusobacteriales</taxon>
        <taxon>Fusobacteriaceae</taxon>
        <taxon>Fusobacterium</taxon>
    </lineage>
</organism>